<accession>A0A3Q7R772</accession>
<dbReference type="AlphaFoldDB" id="A0A3Q7R772"/>
<evidence type="ECO:0000313" key="2">
    <source>
        <dbReference type="Proteomes" id="UP001652641"/>
    </source>
</evidence>
<dbReference type="KEGG" id="vvp:112909512"/>
<evidence type="ECO:0000313" key="3">
    <source>
        <dbReference type="RefSeq" id="XP_025841252.2"/>
    </source>
</evidence>
<organism evidence="2 3">
    <name type="scientific">Vulpes vulpes</name>
    <name type="common">Red fox</name>
    <dbReference type="NCBI Taxonomy" id="9627"/>
    <lineage>
        <taxon>Eukaryota</taxon>
        <taxon>Metazoa</taxon>
        <taxon>Chordata</taxon>
        <taxon>Craniata</taxon>
        <taxon>Vertebrata</taxon>
        <taxon>Euteleostomi</taxon>
        <taxon>Mammalia</taxon>
        <taxon>Eutheria</taxon>
        <taxon>Laurasiatheria</taxon>
        <taxon>Carnivora</taxon>
        <taxon>Caniformia</taxon>
        <taxon>Canidae</taxon>
        <taxon>Vulpes</taxon>
    </lineage>
</organism>
<feature type="compositionally biased region" description="Pro residues" evidence="1">
    <location>
        <begin position="267"/>
        <end position="276"/>
    </location>
</feature>
<reference key="1">
    <citation type="submission" date="2019-01" db="UniProtKB">
        <authorList>
            <consortium name="RefSeq"/>
        </authorList>
    </citation>
    <scope>IDENTIFICATION</scope>
</reference>
<sequence length="298" mass="31186">MQTLLVSPVSPNVDLDPCTRGELREKWGNRKQFLSHGMRMLLARRQEGRVAVSRAVLLPRPPTAALPSASGLEGLAGPPAALPNPCSSAGGGFGGAPGLTAAKASGETGSPGSPSSKGPPRKSRKGGGGDPADARMRSLGAQPAGAPTPELTGLQGAKQQQEHSRTGKKQPERQGPPLWLACGDDSRHPQPLTRSWSSLLNHKTAVKAEDPRCVGGCGTQQWAAAGLGESPPPLCWSPRVPSRLPPRGPASKYTHARPQVSHERPHPPPPRMPPPAGRGSGCLPPRGRRSHGFRCVTR</sequence>
<dbReference type="Proteomes" id="UP001652641">
    <property type="component" value="Chromosome 15"/>
</dbReference>
<reference evidence="3" key="2">
    <citation type="submission" date="2025-08" db="UniProtKB">
        <authorList>
            <consortium name="RefSeq"/>
        </authorList>
    </citation>
    <scope>IDENTIFICATION</scope>
    <source>
        <tissue evidence="3">Cell line</tissue>
    </source>
</reference>
<proteinExistence type="predicted"/>
<feature type="region of interest" description="Disordered" evidence="1">
    <location>
        <begin position="97"/>
        <end position="194"/>
    </location>
</feature>
<name>A0A3Q7R772_VULVU</name>
<dbReference type="GeneID" id="112909512"/>
<feature type="compositionally biased region" description="Basic residues" evidence="1">
    <location>
        <begin position="286"/>
        <end position="298"/>
    </location>
</feature>
<protein>
    <submittedName>
        <fullName evidence="3">Uncharacterized protein</fullName>
    </submittedName>
</protein>
<feature type="compositionally biased region" description="Basic and acidic residues" evidence="1">
    <location>
        <begin position="160"/>
        <end position="172"/>
    </location>
</feature>
<keyword evidence="2" id="KW-1185">Reference proteome</keyword>
<dbReference type="RefSeq" id="XP_025841252.2">
    <property type="nucleotide sequence ID" value="XM_025985467.2"/>
</dbReference>
<gene>
    <name evidence="3" type="primary">LOC112909512</name>
</gene>
<evidence type="ECO:0000256" key="1">
    <source>
        <dbReference type="SAM" id="MobiDB-lite"/>
    </source>
</evidence>
<feature type="region of interest" description="Disordered" evidence="1">
    <location>
        <begin position="238"/>
        <end position="298"/>
    </location>
</feature>